<sequence>MEGIIPHPIEEPMHPRRFNRVRPAGRMPSTAKIIIDPKSPVVDCSVVDYSAGGACIEICGPVRLPTRFELLYSGSKKRCRVVWNSGRRYGLTF</sequence>
<dbReference type="HOGENOM" id="CLU_158569_1_0_5"/>
<reference evidence="2" key="1">
    <citation type="submission" date="2006-09" db="EMBL/GenBank/DDBJ databases">
        <title>Complete sequence of Rhodopseudomonas palustris BisA53.</title>
        <authorList>
            <consortium name="US DOE Joint Genome Institute"/>
            <person name="Copeland A."/>
            <person name="Lucas S."/>
            <person name="Lapidus A."/>
            <person name="Barry K."/>
            <person name="Detter J.C."/>
            <person name="Glavina del Rio T."/>
            <person name="Hammon N."/>
            <person name="Israni S."/>
            <person name="Dalin E."/>
            <person name="Tice H."/>
            <person name="Pitluck S."/>
            <person name="Chain P."/>
            <person name="Malfatti S."/>
            <person name="Shin M."/>
            <person name="Vergez L."/>
            <person name="Schmutz J."/>
            <person name="Larimer F."/>
            <person name="Land M."/>
            <person name="Hauser L."/>
            <person name="Pelletier D.A."/>
            <person name="Kyrpides N."/>
            <person name="Kim E."/>
            <person name="Harwood C.S."/>
            <person name="Oda Y."/>
            <person name="Richardson P."/>
        </authorList>
    </citation>
    <scope>NUCLEOTIDE SEQUENCE [LARGE SCALE GENOMIC DNA]</scope>
    <source>
        <strain evidence="2">BisA53</strain>
    </source>
</reference>
<dbReference type="Pfam" id="PF07238">
    <property type="entry name" value="PilZ"/>
    <property type="match status" value="1"/>
</dbReference>
<dbReference type="InterPro" id="IPR009875">
    <property type="entry name" value="PilZ_domain"/>
</dbReference>
<dbReference type="eggNOG" id="ENOG502ZRS9">
    <property type="taxonomic scope" value="Bacteria"/>
</dbReference>
<proteinExistence type="predicted"/>
<accession>Q07QP8</accession>
<evidence type="ECO:0000259" key="1">
    <source>
        <dbReference type="Pfam" id="PF07238"/>
    </source>
</evidence>
<dbReference type="GO" id="GO:0035438">
    <property type="term" value="F:cyclic-di-GMP binding"/>
    <property type="evidence" value="ECO:0007669"/>
    <property type="project" value="InterPro"/>
</dbReference>
<dbReference type="AlphaFoldDB" id="Q07QP8"/>
<name>Q07QP8_RHOP5</name>
<protein>
    <submittedName>
        <fullName evidence="2">Type IV pilus assembly PilZ</fullName>
    </submittedName>
</protein>
<feature type="domain" description="PilZ" evidence="1">
    <location>
        <begin position="16"/>
        <end position="93"/>
    </location>
</feature>
<dbReference type="SUPFAM" id="SSF141371">
    <property type="entry name" value="PilZ domain-like"/>
    <property type="match status" value="1"/>
</dbReference>
<dbReference type="EMBL" id="CP000463">
    <property type="protein sequence ID" value="ABJ05736.1"/>
    <property type="molecule type" value="Genomic_DNA"/>
</dbReference>
<organism evidence="2">
    <name type="scientific">Rhodopseudomonas palustris (strain BisA53)</name>
    <dbReference type="NCBI Taxonomy" id="316055"/>
    <lineage>
        <taxon>Bacteria</taxon>
        <taxon>Pseudomonadati</taxon>
        <taxon>Pseudomonadota</taxon>
        <taxon>Alphaproteobacteria</taxon>
        <taxon>Hyphomicrobiales</taxon>
        <taxon>Nitrobacteraceae</taxon>
        <taxon>Rhodopseudomonas</taxon>
    </lineage>
</organism>
<evidence type="ECO:0000313" key="2">
    <source>
        <dbReference type="EMBL" id="ABJ05736.1"/>
    </source>
</evidence>
<dbReference type="KEGG" id="rpe:RPE_1788"/>
<gene>
    <name evidence="2" type="ordered locus">RPE_1788</name>
</gene>